<dbReference type="AlphaFoldDB" id="W6ZB02"/>
<dbReference type="HOGENOM" id="CLU_2399361_0_0_1"/>
<dbReference type="GeneID" id="19126788"/>
<proteinExistence type="predicted"/>
<sequence>MNHRSQNDRTGRPPGIQRCVARSDPNACSFLPSVSIRSRLQFLRLRYWKPVELFRATVSHQKIILKSFRGVTVNNGILSISTIGREAECDVSS</sequence>
<keyword evidence="2" id="KW-1185">Reference proteome</keyword>
<evidence type="ECO:0000313" key="2">
    <source>
        <dbReference type="Proteomes" id="UP000054032"/>
    </source>
</evidence>
<dbReference type="Proteomes" id="UP000054032">
    <property type="component" value="Unassembled WGS sequence"/>
</dbReference>
<organism evidence="1 2">
    <name type="scientific">Bipolaris oryzae ATCC 44560</name>
    <dbReference type="NCBI Taxonomy" id="930090"/>
    <lineage>
        <taxon>Eukaryota</taxon>
        <taxon>Fungi</taxon>
        <taxon>Dikarya</taxon>
        <taxon>Ascomycota</taxon>
        <taxon>Pezizomycotina</taxon>
        <taxon>Dothideomycetes</taxon>
        <taxon>Pleosporomycetidae</taxon>
        <taxon>Pleosporales</taxon>
        <taxon>Pleosporineae</taxon>
        <taxon>Pleosporaceae</taxon>
        <taxon>Bipolaris</taxon>
    </lineage>
</organism>
<reference evidence="1 2" key="1">
    <citation type="journal article" date="2013" name="PLoS Genet.">
        <title>Comparative genome structure, secondary metabolite, and effector coding capacity across Cochliobolus pathogens.</title>
        <authorList>
            <person name="Condon B.J."/>
            <person name="Leng Y."/>
            <person name="Wu D."/>
            <person name="Bushley K.E."/>
            <person name="Ohm R.A."/>
            <person name="Otillar R."/>
            <person name="Martin J."/>
            <person name="Schackwitz W."/>
            <person name="Grimwood J."/>
            <person name="MohdZainudin N."/>
            <person name="Xue C."/>
            <person name="Wang R."/>
            <person name="Manning V.A."/>
            <person name="Dhillon B."/>
            <person name="Tu Z.J."/>
            <person name="Steffenson B.J."/>
            <person name="Salamov A."/>
            <person name="Sun H."/>
            <person name="Lowry S."/>
            <person name="LaButti K."/>
            <person name="Han J."/>
            <person name="Copeland A."/>
            <person name="Lindquist E."/>
            <person name="Barry K."/>
            <person name="Schmutz J."/>
            <person name="Baker S.E."/>
            <person name="Ciuffetti L.M."/>
            <person name="Grigoriev I.V."/>
            <person name="Zhong S."/>
            <person name="Turgeon B.G."/>
        </authorList>
    </citation>
    <scope>NUCLEOTIDE SEQUENCE [LARGE SCALE GENOMIC DNA]</scope>
    <source>
        <strain evidence="1 2">ATCC 44560</strain>
    </source>
</reference>
<dbReference type="EMBL" id="KI963936">
    <property type="protein sequence ID" value="EUC48957.1"/>
    <property type="molecule type" value="Genomic_DNA"/>
</dbReference>
<dbReference type="KEGG" id="bor:COCMIDRAFT_86020"/>
<accession>W6ZB02</accession>
<name>W6ZB02_COCMI</name>
<evidence type="ECO:0000313" key="1">
    <source>
        <dbReference type="EMBL" id="EUC48957.1"/>
    </source>
</evidence>
<gene>
    <name evidence="1" type="ORF">COCMIDRAFT_86020</name>
</gene>
<dbReference type="RefSeq" id="XP_007684555.1">
    <property type="nucleotide sequence ID" value="XM_007686365.1"/>
</dbReference>
<protein>
    <submittedName>
        <fullName evidence="1">Uncharacterized protein</fullName>
    </submittedName>
</protein>